<protein>
    <submittedName>
        <fullName evidence="2">Uncharacterized protein</fullName>
    </submittedName>
</protein>
<evidence type="ECO:0000313" key="2">
    <source>
        <dbReference type="EMBL" id="KRZ33641.1"/>
    </source>
</evidence>
<dbReference type="AlphaFoldDB" id="A0A0V1JFB5"/>
<dbReference type="EMBL" id="JYDS01000008">
    <property type="protein sequence ID" value="KRZ33641.1"/>
    <property type="molecule type" value="Genomic_DNA"/>
</dbReference>
<feature type="region of interest" description="Disordered" evidence="1">
    <location>
        <begin position="41"/>
        <end position="62"/>
    </location>
</feature>
<name>A0A0V1JFB5_TRIPS</name>
<keyword evidence="3" id="KW-1185">Reference proteome</keyword>
<proteinExistence type="predicted"/>
<gene>
    <name evidence="2" type="ORF">T4B_14328</name>
</gene>
<accession>A0A0V1JFB5</accession>
<dbReference type="Proteomes" id="UP000054805">
    <property type="component" value="Unassembled WGS sequence"/>
</dbReference>
<organism evidence="2 3">
    <name type="scientific">Trichinella pseudospiralis</name>
    <name type="common">Parasitic roundworm</name>
    <dbReference type="NCBI Taxonomy" id="6337"/>
    <lineage>
        <taxon>Eukaryota</taxon>
        <taxon>Metazoa</taxon>
        <taxon>Ecdysozoa</taxon>
        <taxon>Nematoda</taxon>
        <taxon>Enoplea</taxon>
        <taxon>Dorylaimia</taxon>
        <taxon>Trichinellida</taxon>
        <taxon>Trichinellidae</taxon>
        <taxon>Trichinella</taxon>
    </lineage>
</organism>
<evidence type="ECO:0000313" key="3">
    <source>
        <dbReference type="Proteomes" id="UP000054805"/>
    </source>
</evidence>
<sequence>MDLTMTDACQLYKLVEILLLLSEHIAFNCSSNTNYNRLNRLLRRKQQRRSRKSAQGKTMTDG</sequence>
<comment type="caution">
    <text evidence="2">The sequence shown here is derived from an EMBL/GenBank/DDBJ whole genome shotgun (WGS) entry which is preliminary data.</text>
</comment>
<reference evidence="2 3" key="1">
    <citation type="submission" date="2015-01" db="EMBL/GenBank/DDBJ databases">
        <title>Evolution of Trichinella species and genotypes.</title>
        <authorList>
            <person name="Korhonen P.K."/>
            <person name="Edoardo P."/>
            <person name="Giuseppe L.R."/>
            <person name="Gasser R.B."/>
        </authorList>
    </citation>
    <scope>NUCLEOTIDE SEQUENCE [LARGE SCALE GENOMIC DNA]</scope>
    <source>
        <strain evidence="2">ISS588</strain>
    </source>
</reference>
<evidence type="ECO:0000256" key="1">
    <source>
        <dbReference type="SAM" id="MobiDB-lite"/>
    </source>
</evidence>
<feature type="compositionally biased region" description="Basic residues" evidence="1">
    <location>
        <begin position="41"/>
        <end position="54"/>
    </location>
</feature>